<dbReference type="eggNOG" id="KOG1810">
    <property type="taxonomic scope" value="Eukaryota"/>
</dbReference>
<protein>
    <submittedName>
        <fullName evidence="6">HEAT repeat protein (AFU_orthologue AFUA_2G14180)</fullName>
    </submittedName>
</protein>
<dbReference type="Pfam" id="PF25151">
    <property type="entry name" value="TPR_Trm732_C"/>
    <property type="match status" value="1"/>
</dbReference>
<gene>
    <name evidence="6" type="ORF">ANIA_06349</name>
</gene>
<dbReference type="InterPro" id="IPR056842">
    <property type="entry name" value="THADA-like_TPR_C"/>
</dbReference>
<dbReference type="Pfam" id="PF26523">
    <property type="entry name" value="Trm732_C"/>
    <property type="match status" value="1"/>
</dbReference>
<dbReference type="OrthoDB" id="289314at2759"/>
<proteinExistence type="inferred from homology"/>
<dbReference type="STRING" id="227321.Q5AZD1"/>
<dbReference type="GeneID" id="2871237"/>
<evidence type="ECO:0000259" key="5">
    <source>
        <dbReference type="Pfam" id="PF25151"/>
    </source>
</evidence>
<evidence type="ECO:0000313" key="7">
    <source>
        <dbReference type="Proteomes" id="UP000000560"/>
    </source>
</evidence>
<dbReference type="GO" id="GO:0030488">
    <property type="term" value="P:tRNA methylation"/>
    <property type="evidence" value="ECO:0000318"/>
    <property type="project" value="GO_Central"/>
</dbReference>
<reference evidence="7" key="1">
    <citation type="journal article" date="2005" name="Nature">
        <title>Sequencing of Aspergillus nidulans and comparative analysis with A. fumigatus and A. oryzae.</title>
        <authorList>
            <person name="Galagan J.E."/>
            <person name="Calvo S.E."/>
            <person name="Cuomo C."/>
            <person name="Ma L.J."/>
            <person name="Wortman J.R."/>
            <person name="Batzoglou S."/>
            <person name="Lee S.I."/>
            <person name="Basturkmen M."/>
            <person name="Spevak C.C."/>
            <person name="Clutterbuck J."/>
            <person name="Kapitonov V."/>
            <person name="Jurka J."/>
            <person name="Scazzocchio C."/>
            <person name="Farman M."/>
            <person name="Butler J."/>
            <person name="Purcell S."/>
            <person name="Harris S."/>
            <person name="Braus G.H."/>
            <person name="Draht O."/>
            <person name="Busch S."/>
            <person name="D'Enfert C."/>
            <person name="Bouchier C."/>
            <person name="Goldman G.H."/>
            <person name="Bell-Pedersen D."/>
            <person name="Griffiths-Jones S."/>
            <person name="Doonan J.H."/>
            <person name="Yu J."/>
            <person name="Vienken K."/>
            <person name="Pain A."/>
            <person name="Freitag M."/>
            <person name="Selker E.U."/>
            <person name="Archer D.B."/>
            <person name="Penalva M.A."/>
            <person name="Oakley B.R."/>
            <person name="Momany M."/>
            <person name="Tanaka T."/>
            <person name="Kumagai T."/>
            <person name="Asai K."/>
            <person name="Machida M."/>
            <person name="Nierman W.C."/>
            <person name="Denning D.W."/>
            <person name="Caddick M."/>
            <person name="Hynes M."/>
            <person name="Paoletti M."/>
            <person name="Fischer R."/>
            <person name="Miller B."/>
            <person name="Dyer P."/>
            <person name="Sachs M.S."/>
            <person name="Osmani S.A."/>
            <person name="Birren B.W."/>
        </authorList>
    </citation>
    <scope>NUCLEOTIDE SEQUENCE [LARGE SCALE GENOMIC DNA]</scope>
    <source>
        <strain evidence="7">FGSC A4 / ATCC 38163 / CBS 112.46 / NRRL 194 / M139</strain>
    </source>
</reference>
<dbReference type="Pfam" id="PF25150">
    <property type="entry name" value="TPR_Trm732"/>
    <property type="match status" value="1"/>
</dbReference>
<comment type="similarity">
    <text evidence="1">Belongs to the THADA family.</text>
</comment>
<feature type="domain" description="tRNA (32-2'-O)-methyltransferase regulator THADA-like TPR repeats region" evidence="4">
    <location>
        <begin position="263"/>
        <end position="539"/>
    </location>
</feature>
<dbReference type="InParanoid" id="Q5AZD1"/>
<dbReference type="PANTHER" id="PTHR14387">
    <property type="entry name" value="THADA/DEATH RECEPTOR INTERACTING PROTEIN"/>
    <property type="match status" value="1"/>
</dbReference>
<evidence type="ECO:0000256" key="1">
    <source>
        <dbReference type="ARBA" id="ARBA00010409"/>
    </source>
</evidence>
<evidence type="ECO:0000256" key="2">
    <source>
        <dbReference type="ARBA" id="ARBA00022694"/>
    </source>
</evidence>
<dbReference type="HOGENOM" id="CLU_001011_1_1_1"/>
<dbReference type="InterPro" id="IPR019442">
    <property type="entry name" value="THADA/TRM732_DUF2428"/>
</dbReference>
<evidence type="ECO:0000259" key="4">
    <source>
        <dbReference type="Pfam" id="PF25150"/>
    </source>
</evidence>
<evidence type="ECO:0000259" key="3">
    <source>
        <dbReference type="Pfam" id="PF10350"/>
    </source>
</evidence>
<dbReference type="InterPro" id="IPR051954">
    <property type="entry name" value="tRNA_methyltransferase_THADA"/>
</dbReference>
<reference evidence="7" key="2">
    <citation type="journal article" date="2009" name="Fungal Genet. Biol.">
        <title>The 2008 update of the Aspergillus nidulans genome annotation: a community effort.</title>
        <authorList>
            <person name="Wortman J.R."/>
            <person name="Gilsenan J.M."/>
            <person name="Joardar V."/>
            <person name="Deegan J."/>
            <person name="Clutterbuck J."/>
            <person name="Andersen M.R."/>
            <person name="Archer D."/>
            <person name="Bencina M."/>
            <person name="Braus G."/>
            <person name="Coutinho P."/>
            <person name="von Dohren H."/>
            <person name="Doonan J."/>
            <person name="Driessen A.J."/>
            <person name="Durek P."/>
            <person name="Espeso E."/>
            <person name="Fekete E."/>
            <person name="Flipphi M."/>
            <person name="Estrada C.G."/>
            <person name="Geysens S."/>
            <person name="Goldman G."/>
            <person name="de Groot P.W."/>
            <person name="Hansen K."/>
            <person name="Harris S.D."/>
            <person name="Heinekamp T."/>
            <person name="Helmstaedt K."/>
            <person name="Henrissat B."/>
            <person name="Hofmann G."/>
            <person name="Homan T."/>
            <person name="Horio T."/>
            <person name="Horiuchi H."/>
            <person name="James S."/>
            <person name="Jones M."/>
            <person name="Karaffa L."/>
            <person name="Karanyi Z."/>
            <person name="Kato M."/>
            <person name="Keller N."/>
            <person name="Kelly D.E."/>
            <person name="Kiel J.A."/>
            <person name="Kim J.M."/>
            <person name="van der Klei I.J."/>
            <person name="Klis F.M."/>
            <person name="Kovalchuk A."/>
            <person name="Krasevec N."/>
            <person name="Kubicek C.P."/>
            <person name="Liu B."/>
            <person name="Maccabe A."/>
            <person name="Meyer V."/>
            <person name="Mirabito P."/>
            <person name="Miskei M."/>
            <person name="Mos M."/>
            <person name="Mullins J."/>
            <person name="Nelson D.R."/>
            <person name="Nielsen J."/>
            <person name="Oakley B.R."/>
            <person name="Osmani S.A."/>
            <person name="Pakula T."/>
            <person name="Paszewski A."/>
            <person name="Paulsen I."/>
            <person name="Pilsyk S."/>
            <person name="Pocsi I."/>
            <person name="Punt P.J."/>
            <person name="Ram A.F."/>
            <person name="Ren Q."/>
            <person name="Robellet X."/>
            <person name="Robson G."/>
            <person name="Seiboth B."/>
            <person name="van Solingen P."/>
            <person name="Specht T."/>
            <person name="Sun J."/>
            <person name="Taheri-Talesh N."/>
            <person name="Takeshita N."/>
            <person name="Ussery D."/>
            <person name="vanKuyk P.A."/>
            <person name="Visser H."/>
            <person name="van de Vondervoort P.J."/>
            <person name="de Vries R.P."/>
            <person name="Walton J."/>
            <person name="Xiang X."/>
            <person name="Xiong Y."/>
            <person name="Zeng A.P."/>
            <person name="Brandt B.W."/>
            <person name="Cornell M.J."/>
            <person name="van den Hondel C.A."/>
            <person name="Visser J."/>
            <person name="Oliver S.G."/>
            <person name="Turner G."/>
        </authorList>
    </citation>
    <scope>GENOME REANNOTATION</scope>
    <source>
        <strain evidence="7">FGSC A4 / ATCC 38163 / CBS 112.46 / NRRL 194 / M139</strain>
    </source>
</reference>
<dbReference type="OMA" id="LIMDPFD"/>
<dbReference type="Proteomes" id="UP000000560">
    <property type="component" value="Chromosome I"/>
</dbReference>
<accession>C8V0Z0</accession>
<keyword evidence="2" id="KW-0819">tRNA processing</keyword>
<feature type="domain" description="tRNA (32-2'-O)-methyltransferase regulator THADA-like C-terminal TPR repeats region" evidence="5">
    <location>
        <begin position="918"/>
        <end position="1071"/>
    </location>
</feature>
<dbReference type="EMBL" id="BN001301">
    <property type="protein sequence ID" value="CBF69648.1"/>
    <property type="molecule type" value="Genomic_DNA"/>
</dbReference>
<organism evidence="6 7">
    <name type="scientific">Emericella nidulans (strain FGSC A4 / ATCC 38163 / CBS 112.46 / NRRL 194 / M139)</name>
    <name type="common">Aspergillus nidulans</name>
    <dbReference type="NCBI Taxonomy" id="227321"/>
    <lineage>
        <taxon>Eukaryota</taxon>
        <taxon>Fungi</taxon>
        <taxon>Dikarya</taxon>
        <taxon>Ascomycota</taxon>
        <taxon>Pezizomycotina</taxon>
        <taxon>Eurotiomycetes</taxon>
        <taxon>Eurotiomycetidae</taxon>
        <taxon>Eurotiales</taxon>
        <taxon>Aspergillaceae</taxon>
        <taxon>Aspergillus</taxon>
        <taxon>Aspergillus subgen. Nidulantes</taxon>
    </lineage>
</organism>
<dbReference type="RefSeq" id="XP_663953.1">
    <property type="nucleotide sequence ID" value="XM_658861.2"/>
</dbReference>
<dbReference type="PANTHER" id="PTHR14387:SF0">
    <property type="entry name" value="DUF2428 DOMAIN-CONTAINING PROTEIN"/>
    <property type="match status" value="1"/>
</dbReference>
<dbReference type="InterPro" id="IPR056843">
    <property type="entry name" value="THADA-like_TPR"/>
</dbReference>
<feature type="domain" description="DUF2428" evidence="3">
    <location>
        <begin position="680"/>
        <end position="916"/>
    </location>
</feature>
<sequence>MGTKPVFSAEASAGPTDMEQISQDIQILPEATLDKITKGALVKFTLTCDNVEKTRNVFSSLLQTFCSASISHGHTTAACNALSSFLDTAFVSERPETRQLARSRDTLVSVFEGFLSRFKDVKPKPMKLVLESLAMIMAKSHHEHGCTAIQRDFVEAVLPSILFGEPRSRVKASIIALETLVHKKAILPAELIMLVESWLLRNSERWPTVLQDECRITSIDVPRFLQKSSEQAASDAQSKEAAVQILLLGLLNRAKALDLAASCGENLEIVDKLSNHILLRLFGISTIGFRYFLGTLPLESLLAGDMSNSSSNELTLLFASLQLGKKIGLVHEDHYFSKFEKQGEKPLVLKSEVIGQFLFHHDFSIKMAALSLLITAPSTTKPLSSAAIRVIIKSLPSLHAESDPCTRGEILSMVRGLIVRLKGGILANIENPVEPRTTLSKKQPIVYIRDDAETRSCLQSYLDFLMADLRTTASYHRHIMAVKTLYLVIESGLDERYIGAGSNKPEQRQVRWKFHMEIFGPKLLRLLVDLLMDPYDEVRIAALNILKLFPRSVLLDTAGCSNGEPELLNAVTKAEILASNTSRADHADTVALLYHLIFVIADAKDPKDAKWWTTKQGVVQLILEKLEGKLSSSEGLFNSSLRDAPLHGYLSALRYIISSPNFYTQVSREGSDSPENWRSIHTRIASLCDRIWEEVKPQLCIDSPEGHAAEPIEDLKVGPKDILSYSWRALRESSLLVHATLSNATYGPQGESGLTRADYDQIGKSSFTQLAELRHRGAFSTVAQTFAACCQRCGQSGNPEISALPLLWYQEAKKIIFEKASKLTRRSAGLPALVGGILLSNPGGPLFQQVIRELQDVAYIPAQLEAHNQTVELPQVHAMNCLREAFTNARLGPHTEGFLMPALNLSAECMGSPIWALRNSGLMLFRALMNRMCRTDYQGFGGKSGSEPGARISFQKYPGLVQLLSNLLVPPQKANGAEKADSAMVTERVFPALELIAEKIPNAADTDDAKLLGLIREHLKSHVWGIREHAARVYASLLDRSTILHDIQSLLNARDAETENYLHGESLCVRYSLRRLAFTPSALWNERLEATKSVIKSVFAETYLLARSPFVQTTLLEMLSDAVERSVESGAEGETVDLLDYIFDTYNISDTVDFVFDSSNPSFTTLSTTRAFSLLRRELAWAMTLKALTKGDTENLETFIQKVATLDPNACQWLLERLHETFAAKDEYTKLLAGLYASIIVGKPPLEVKIPAILNLASYLQVALETKDAALVPALAWEDLAAQVKIGSTTKGFNRDRADADLQLEGCLIGLKSITRDHEILETEVREWATRLRFALAEETEFSTRYAAATSISAFARAYRPPRQPPRVDQPFLEIYLILYDLLNDDDEELRDIAASTASYVLSYSSVSPQKAVALSPMNASELFAAFVADNFSSSKLLFTRATRYILGLEPRVGDSSSRKPFVPVSETTAEIRKESTVLFEEEKQNLFIESVREIDLWSVVLTRLDKATCEEKLLKELYSWVSDGLDCLSDIFARPDGEDGLVGWMAKPEAYTLGVRVISLAGVLASKELESSGLLGTDAQGALKEKLGRLLETGKSGLLHVDLLERVGMALSRT</sequence>
<keyword evidence="7" id="KW-1185">Reference proteome</keyword>
<dbReference type="Pfam" id="PF10350">
    <property type="entry name" value="DUF2428"/>
    <property type="match status" value="1"/>
</dbReference>
<dbReference type="KEGG" id="ani:ANIA_06349"/>
<dbReference type="SUPFAM" id="SSF48371">
    <property type="entry name" value="ARM repeat"/>
    <property type="match status" value="2"/>
</dbReference>
<dbReference type="InterPro" id="IPR016024">
    <property type="entry name" value="ARM-type_fold"/>
</dbReference>
<accession>Q5AZD1</accession>
<evidence type="ECO:0000313" key="6">
    <source>
        <dbReference type="EMBL" id="CBF69648.1"/>
    </source>
</evidence>
<name>Q5AZD1_EMENI</name>